<dbReference type="PANTHER" id="PTHR37318">
    <property type="entry name" value="BSL7504 PROTEIN"/>
    <property type="match status" value="1"/>
</dbReference>
<dbReference type="InterPro" id="IPR036388">
    <property type="entry name" value="WH-like_DNA-bd_sf"/>
</dbReference>
<name>A0ABV3P3G7_9ACTN</name>
<keyword evidence="3" id="KW-1185">Reference proteome</keyword>
<accession>A0ABV3P3G7</accession>
<comment type="caution">
    <text evidence="2">The sequence shown here is derived from an EMBL/GenBank/DDBJ whole genome shotgun (WGS) entry which is preliminary data.</text>
</comment>
<feature type="domain" description="Winged helix DNA-binding" evidence="1">
    <location>
        <begin position="16"/>
        <end position="93"/>
    </location>
</feature>
<proteinExistence type="predicted"/>
<protein>
    <submittedName>
        <fullName evidence="2">Transcriptional regulator</fullName>
    </submittedName>
</protein>
<dbReference type="InterPro" id="IPR036390">
    <property type="entry name" value="WH_DNA-bd_sf"/>
</dbReference>
<dbReference type="Proteomes" id="UP001555826">
    <property type="component" value="Unassembled WGS sequence"/>
</dbReference>
<reference evidence="2 3" key="1">
    <citation type="submission" date="2024-07" db="EMBL/GenBank/DDBJ databases">
        <authorList>
            <person name="Thanompreechachai J."/>
            <person name="Duangmal K."/>
        </authorList>
    </citation>
    <scope>NUCLEOTIDE SEQUENCE [LARGE SCALE GENOMIC DNA]</scope>
    <source>
        <strain evidence="2 3">KCTC 19886</strain>
    </source>
</reference>
<dbReference type="EMBL" id="JBFNQN010000002">
    <property type="protein sequence ID" value="MEW9263817.1"/>
    <property type="molecule type" value="Genomic_DNA"/>
</dbReference>
<organism evidence="2 3">
    <name type="scientific">Kineococcus endophyticus</name>
    <dbReference type="NCBI Taxonomy" id="1181883"/>
    <lineage>
        <taxon>Bacteria</taxon>
        <taxon>Bacillati</taxon>
        <taxon>Actinomycetota</taxon>
        <taxon>Actinomycetes</taxon>
        <taxon>Kineosporiales</taxon>
        <taxon>Kineosporiaceae</taxon>
        <taxon>Kineococcus</taxon>
    </lineage>
</organism>
<sequence length="106" mass="11175">MSGEPRLDPAVQHPTKLAVVAFLSGCAEADFKTVRDRLGLSDSALSRTLSGLEETGHVAVRKGFVGKRPRTWVSLTGDGRRRLAGHLAALQQIAADALAAVPETTA</sequence>
<gene>
    <name evidence="2" type="ORF">AB1207_03575</name>
</gene>
<dbReference type="Gene3D" id="1.10.10.10">
    <property type="entry name" value="Winged helix-like DNA-binding domain superfamily/Winged helix DNA-binding domain"/>
    <property type="match status" value="1"/>
</dbReference>
<dbReference type="RefSeq" id="WP_367636409.1">
    <property type="nucleotide sequence ID" value="NZ_JBFNQN010000002.1"/>
</dbReference>
<evidence type="ECO:0000313" key="3">
    <source>
        <dbReference type="Proteomes" id="UP001555826"/>
    </source>
</evidence>
<evidence type="ECO:0000313" key="2">
    <source>
        <dbReference type="EMBL" id="MEW9263817.1"/>
    </source>
</evidence>
<dbReference type="InterPro" id="IPR027395">
    <property type="entry name" value="WH_DNA-bd_dom"/>
</dbReference>
<dbReference type="PANTHER" id="PTHR37318:SF1">
    <property type="entry name" value="BSL7504 PROTEIN"/>
    <property type="match status" value="1"/>
</dbReference>
<dbReference type="Pfam" id="PF13601">
    <property type="entry name" value="HTH_34"/>
    <property type="match status" value="1"/>
</dbReference>
<evidence type="ECO:0000259" key="1">
    <source>
        <dbReference type="Pfam" id="PF13601"/>
    </source>
</evidence>
<dbReference type="SUPFAM" id="SSF46785">
    <property type="entry name" value="Winged helix' DNA-binding domain"/>
    <property type="match status" value="1"/>
</dbReference>